<dbReference type="Proteomes" id="UP000680116">
    <property type="component" value="Chromosome"/>
</dbReference>
<feature type="domain" description="Glycosyltransferase 2-like" evidence="1">
    <location>
        <begin position="10"/>
        <end position="131"/>
    </location>
</feature>
<evidence type="ECO:0000313" key="3">
    <source>
        <dbReference type="Proteomes" id="UP000680116"/>
    </source>
</evidence>
<dbReference type="SUPFAM" id="SSF53448">
    <property type="entry name" value="Nucleotide-diphospho-sugar transferases"/>
    <property type="match status" value="1"/>
</dbReference>
<proteinExistence type="predicted"/>
<dbReference type="Pfam" id="PF00535">
    <property type="entry name" value="Glycos_transf_2"/>
    <property type="match status" value="1"/>
</dbReference>
<accession>A0ABN7QWS6</accession>
<organism evidence="2 3">
    <name type="scientific">Novilysobacter luteus</name>
    <dbReference type="NCBI Taxonomy" id="2822368"/>
    <lineage>
        <taxon>Bacteria</taxon>
        <taxon>Pseudomonadati</taxon>
        <taxon>Pseudomonadota</taxon>
        <taxon>Gammaproteobacteria</taxon>
        <taxon>Lysobacterales</taxon>
        <taxon>Lysobacteraceae</taxon>
        <taxon>Novilysobacter</taxon>
    </lineage>
</organism>
<dbReference type="Gene3D" id="3.90.550.10">
    <property type="entry name" value="Spore Coat Polysaccharide Biosynthesis Protein SpsA, Chain A"/>
    <property type="match status" value="1"/>
</dbReference>
<keyword evidence="2" id="KW-0808">Transferase</keyword>
<sequence>MNGQGTTTVSVVMPVYNAATTLAQAMQSVLGQTHRAVELVVVDDGSRDGSAAVIDAFAAADPRVVTVRLAGNSGVAAARNAGIDAATGDCMAFLDSDDWWHPRKLAVQLAWMRAGGMPISYTAYQRVDEAGAELSVVQPPATVNYRDMLSSNRIGNLTGMYDRRVGDGRFQRVGHEDYAFWLAMVRRAGVAGCAPDPEPLAYYRVRRGSLSADKLRAARWQWHIYREVESLGWADACRCFVHYGVNALAKRC</sequence>
<keyword evidence="3" id="KW-1185">Reference proteome</keyword>
<name>A0ABN7QWS6_9GAMM</name>
<dbReference type="InterPro" id="IPR029044">
    <property type="entry name" value="Nucleotide-diphossugar_trans"/>
</dbReference>
<keyword evidence="2" id="KW-0328">Glycosyltransferase</keyword>
<protein>
    <submittedName>
        <fullName evidence="2">Teichuronic acid biosynthesis glycosyltransferase TuaG</fullName>
        <ecNumber evidence="2">2.4.-.-</ecNumber>
    </submittedName>
</protein>
<dbReference type="EC" id="2.4.-.-" evidence="2"/>
<dbReference type="InterPro" id="IPR001173">
    <property type="entry name" value="Glyco_trans_2-like"/>
</dbReference>
<evidence type="ECO:0000313" key="2">
    <source>
        <dbReference type="EMBL" id="CAG4974273.1"/>
    </source>
</evidence>
<gene>
    <name evidence="2" type="primary">tuaG</name>
    <name evidence="2" type="ORF">LYB30171_01638</name>
</gene>
<dbReference type="PANTHER" id="PTHR22916">
    <property type="entry name" value="GLYCOSYLTRANSFERASE"/>
    <property type="match status" value="1"/>
</dbReference>
<dbReference type="CDD" id="cd00761">
    <property type="entry name" value="Glyco_tranf_GTA_type"/>
    <property type="match status" value="1"/>
</dbReference>
<dbReference type="GO" id="GO:0016757">
    <property type="term" value="F:glycosyltransferase activity"/>
    <property type="evidence" value="ECO:0007669"/>
    <property type="project" value="UniProtKB-KW"/>
</dbReference>
<dbReference type="EMBL" id="OU015430">
    <property type="protein sequence ID" value="CAG4974273.1"/>
    <property type="molecule type" value="Genomic_DNA"/>
</dbReference>
<reference evidence="2 3" key="1">
    <citation type="submission" date="2021-04" db="EMBL/GenBank/DDBJ databases">
        <authorList>
            <person name="Rodrigo-Torres L."/>
            <person name="Arahal R. D."/>
            <person name="Lucena T."/>
        </authorList>
    </citation>
    <scope>NUCLEOTIDE SEQUENCE [LARGE SCALE GENOMIC DNA]</scope>
    <source>
        <strain evidence="2 3">CECT 30171</strain>
    </source>
</reference>
<dbReference type="RefSeq" id="WP_215218231.1">
    <property type="nucleotide sequence ID" value="NZ_OU015430.1"/>
</dbReference>
<evidence type="ECO:0000259" key="1">
    <source>
        <dbReference type="Pfam" id="PF00535"/>
    </source>
</evidence>
<dbReference type="PANTHER" id="PTHR22916:SF3">
    <property type="entry name" value="UDP-GLCNAC:BETAGAL BETA-1,3-N-ACETYLGLUCOSAMINYLTRANSFERASE-LIKE PROTEIN 1"/>
    <property type="match status" value="1"/>
</dbReference>